<dbReference type="Gene3D" id="3.40.250.10">
    <property type="entry name" value="Rhodanese-like domain"/>
    <property type="match status" value="1"/>
</dbReference>
<accession>A0A482YE11</accession>
<dbReference type="InterPro" id="IPR044528">
    <property type="entry name" value="POD-like_MBL-fold"/>
</dbReference>
<dbReference type="Pfam" id="PF00753">
    <property type="entry name" value="Lactamase_B"/>
    <property type="match status" value="1"/>
</dbReference>
<dbReference type="PANTHER" id="PTHR43084:SF1">
    <property type="entry name" value="PERSULFIDE DIOXYGENASE ETHE1, MITOCHONDRIAL"/>
    <property type="match status" value="1"/>
</dbReference>
<dbReference type="SMART" id="SM00450">
    <property type="entry name" value="RHOD"/>
    <property type="match status" value="1"/>
</dbReference>
<dbReference type="InterPro" id="IPR001763">
    <property type="entry name" value="Rhodanese-like_dom"/>
</dbReference>
<dbReference type="SUPFAM" id="SSF56281">
    <property type="entry name" value="Metallo-hydrolase/oxidoreductase"/>
    <property type="match status" value="1"/>
</dbReference>
<dbReference type="PROSITE" id="PS50206">
    <property type="entry name" value="RHODANESE_3"/>
    <property type="match status" value="1"/>
</dbReference>
<keyword evidence="4" id="KW-0378">Hydrolase</keyword>
<dbReference type="PANTHER" id="PTHR43084">
    <property type="entry name" value="PERSULFIDE DIOXYGENASE ETHE1"/>
    <property type="match status" value="1"/>
</dbReference>
<dbReference type="GO" id="GO:0070813">
    <property type="term" value="P:hydrogen sulfide metabolic process"/>
    <property type="evidence" value="ECO:0007669"/>
    <property type="project" value="TreeGrafter"/>
</dbReference>
<dbReference type="InterPro" id="IPR051682">
    <property type="entry name" value="Mito_Persulfide_Diox"/>
</dbReference>
<keyword evidence="1" id="KW-0479">Metal-binding</keyword>
<name>A0A482YE11_9EURY</name>
<dbReference type="AlphaFoldDB" id="A0A482YE11"/>
<dbReference type="InterPro" id="IPR036873">
    <property type="entry name" value="Rhodanese-like_dom_sf"/>
</dbReference>
<dbReference type="GO" id="GO:0006749">
    <property type="term" value="P:glutathione metabolic process"/>
    <property type="evidence" value="ECO:0007669"/>
    <property type="project" value="InterPro"/>
</dbReference>
<gene>
    <name evidence="4" type="ORF">BDK88_2291</name>
</gene>
<comment type="caution">
    <text evidence="4">The sequence shown here is derived from an EMBL/GenBank/DDBJ whole genome shotgun (WGS) entry which is preliminary data.</text>
</comment>
<dbReference type="EMBL" id="SHMP01000004">
    <property type="protein sequence ID" value="RZV11059.1"/>
    <property type="molecule type" value="Genomic_DNA"/>
</dbReference>
<protein>
    <submittedName>
        <fullName evidence="4">Glyoxylase-like metal-dependent hydrolase (Beta-lactamase superfamily II)</fullName>
    </submittedName>
</protein>
<evidence type="ECO:0000256" key="1">
    <source>
        <dbReference type="ARBA" id="ARBA00022723"/>
    </source>
</evidence>
<sequence length="397" mass="42939">MVTTISPDRLAELQDEDADFVLVDTRPEDSYESWHVSGAVHFPFGSEEELDGKLEDLQDVVGDTDRVIAICAKGISSSNLATRLESATDEFDVAAVEGGMKGWSGVYDRAEVNVGEGVTIVQLQRRAKGCLGYLVGCAETGEAVVVDPTADTDEYEAAAEEANLTITGVIDTHVHADHISGGRQLADDLDVPYYLGEHASERDVEREYTLLEHNKVFSVGDRELKALHTPGHTSEMISLLVDDRALLTADTLHVDSTGRTELEFRGSEARSASEDASGETASRGEGEKGARMLYETLHRTVLTEPESLVVLPGHVTVTADGEFEHGAPGEPIRTTIRDARTGIDLLGLAEDAFVDRMADAGEKPSNYEEIIEFNRGVTAIPPEDRVELELGPNNCSA</sequence>
<dbReference type="CDD" id="cd00158">
    <property type="entry name" value="RHOD"/>
    <property type="match status" value="1"/>
</dbReference>
<proteinExistence type="predicted"/>
<dbReference type="RefSeq" id="WP_130500439.1">
    <property type="nucleotide sequence ID" value="NZ_SHMP01000004.1"/>
</dbReference>
<organism evidence="4 5">
    <name type="scientific">Natrinema hispanicum</name>
    <dbReference type="NCBI Taxonomy" id="392421"/>
    <lineage>
        <taxon>Archaea</taxon>
        <taxon>Methanobacteriati</taxon>
        <taxon>Methanobacteriota</taxon>
        <taxon>Stenosarchaea group</taxon>
        <taxon>Halobacteria</taxon>
        <taxon>Halobacteriales</taxon>
        <taxon>Natrialbaceae</taxon>
        <taxon>Natrinema</taxon>
    </lineage>
</organism>
<dbReference type="SUPFAM" id="SSF52821">
    <property type="entry name" value="Rhodanese/Cell cycle control phosphatase"/>
    <property type="match status" value="1"/>
</dbReference>
<dbReference type="Pfam" id="PF00581">
    <property type="entry name" value="Rhodanese"/>
    <property type="match status" value="1"/>
</dbReference>
<feature type="domain" description="Rhodanese" evidence="3">
    <location>
        <begin position="16"/>
        <end position="112"/>
    </location>
</feature>
<dbReference type="GO" id="GO:0050313">
    <property type="term" value="F:sulfur dioxygenase activity"/>
    <property type="evidence" value="ECO:0007669"/>
    <property type="project" value="InterPro"/>
</dbReference>
<dbReference type="InterPro" id="IPR036866">
    <property type="entry name" value="RibonucZ/Hydroxyglut_hydro"/>
</dbReference>
<dbReference type="GO" id="GO:0046872">
    <property type="term" value="F:metal ion binding"/>
    <property type="evidence" value="ECO:0007669"/>
    <property type="project" value="UniProtKB-KW"/>
</dbReference>
<feature type="compositionally biased region" description="Basic and acidic residues" evidence="2">
    <location>
        <begin position="263"/>
        <end position="273"/>
    </location>
</feature>
<dbReference type="SMART" id="SM00849">
    <property type="entry name" value="Lactamase_B"/>
    <property type="match status" value="1"/>
</dbReference>
<evidence type="ECO:0000256" key="2">
    <source>
        <dbReference type="SAM" id="MobiDB-lite"/>
    </source>
</evidence>
<dbReference type="InterPro" id="IPR001279">
    <property type="entry name" value="Metallo-B-lactamas"/>
</dbReference>
<feature type="region of interest" description="Disordered" evidence="2">
    <location>
        <begin position="263"/>
        <end position="289"/>
    </location>
</feature>
<dbReference type="Proteomes" id="UP000291097">
    <property type="component" value="Unassembled WGS sequence"/>
</dbReference>
<evidence type="ECO:0000259" key="3">
    <source>
        <dbReference type="PROSITE" id="PS50206"/>
    </source>
</evidence>
<dbReference type="CDD" id="cd07724">
    <property type="entry name" value="POD-like_MBL-fold"/>
    <property type="match status" value="1"/>
</dbReference>
<dbReference type="Gene3D" id="3.60.15.10">
    <property type="entry name" value="Ribonuclease Z/Hydroxyacylglutathione hydrolase-like"/>
    <property type="match status" value="1"/>
</dbReference>
<evidence type="ECO:0000313" key="4">
    <source>
        <dbReference type="EMBL" id="RZV11059.1"/>
    </source>
</evidence>
<dbReference type="GO" id="GO:0016787">
    <property type="term" value="F:hydrolase activity"/>
    <property type="evidence" value="ECO:0007669"/>
    <property type="project" value="UniProtKB-KW"/>
</dbReference>
<evidence type="ECO:0000313" key="5">
    <source>
        <dbReference type="Proteomes" id="UP000291097"/>
    </source>
</evidence>
<dbReference type="OrthoDB" id="9180at2157"/>
<reference evidence="4 5" key="1">
    <citation type="submission" date="2019-02" db="EMBL/GenBank/DDBJ databases">
        <title>Genomic Encyclopedia of Archaeal and Bacterial Type Strains, Phase II (KMG-II): from individual species to whole genera.</title>
        <authorList>
            <person name="Goeker M."/>
        </authorList>
    </citation>
    <scope>NUCLEOTIDE SEQUENCE [LARGE SCALE GENOMIC DNA]</scope>
    <source>
        <strain evidence="4 5">DSM 18328</strain>
    </source>
</reference>